<proteinExistence type="predicted"/>
<dbReference type="AlphaFoldDB" id="A0A0G1CJY6"/>
<evidence type="ECO:0000313" key="2">
    <source>
        <dbReference type="EMBL" id="KKS85802.1"/>
    </source>
</evidence>
<comment type="caution">
    <text evidence="2">The sequence shown here is derived from an EMBL/GenBank/DDBJ whole genome shotgun (WGS) entry which is preliminary data.</text>
</comment>
<dbReference type="Proteomes" id="UP000034050">
    <property type="component" value="Unassembled WGS sequence"/>
</dbReference>
<feature type="transmembrane region" description="Helical" evidence="1">
    <location>
        <begin position="188"/>
        <end position="207"/>
    </location>
</feature>
<feature type="transmembrane region" description="Helical" evidence="1">
    <location>
        <begin position="157"/>
        <end position="181"/>
    </location>
</feature>
<accession>A0A0G1CJY6</accession>
<gene>
    <name evidence="2" type="ORF">UV61_C0015G0016</name>
</gene>
<feature type="transmembrane region" description="Helical" evidence="1">
    <location>
        <begin position="37"/>
        <end position="53"/>
    </location>
</feature>
<sequence>MLFIPRKKYELLFLVLAALFAASLSEALNLKFLPTILLFFAVPAIFLSLRGRAYIARSLAFTLTMLVPLTIFDYLAYLDYSWFVPGSMWRILRGGVAIETLVLNALWVYLVVMFWKYFCEPSLPGKFTEAVKYLLLFIVAGAAGFILIFSMNRLLLYVPYFYLALGLVFGVVPLIVFLLLYPKLVWRLLFLAGYFWVFLVIHEWVGLRHGQWFFGGSHYLGVVSFFGRRLPLEEILFWWGTSSPATVAWYKLFME</sequence>
<keyword evidence="1" id="KW-0812">Transmembrane</keyword>
<feature type="transmembrane region" description="Helical" evidence="1">
    <location>
        <begin position="130"/>
        <end position="151"/>
    </location>
</feature>
<dbReference type="EMBL" id="LCFD01000015">
    <property type="protein sequence ID" value="KKS85802.1"/>
    <property type="molecule type" value="Genomic_DNA"/>
</dbReference>
<evidence type="ECO:0000256" key="1">
    <source>
        <dbReference type="SAM" id="Phobius"/>
    </source>
</evidence>
<protein>
    <submittedName>
        <fullName evidence="2">Uncharacterized protein</fullName>
    </submittedName>
</protein>
<evidence type="ECO:0000313" key="3">
    <source>
        <dbReference type="Proteomes" id="UP000034050"/>
    </source>
</evidence>
<name>A0A0G1CJY6_9BACT</name>
<reference evidence="2 3" key="1">
    <citation type="journal article" date="2015" name="Nature">
        <title>rRNA introns, odd ribosomes, and small enigmatic genomes across a large radiation of phyla.</title>
        <authorList>
            <person name="Brown C.T."/>
            <person name="Hug L.A."/>
            <person name="Thomas B.C."/>
            <person name="Sharon I."/>
            <person name="Castelle C.J."/>
            <person name="Singh A."/>
            <person name="Wilkins M.J."/>
            <person name="Williams K.H."/>
            <person name="Banfield J.F."/>
        </authorList>
    </citation>
    <scope>NUCLEOTIDE SEQUENCE [LARGE SCALE GENOMIC DNA]</scope>
</reference>
<feature type="transmembrane region" description="Helical" evidence="1">
    <location>
        <begin position="60"/>
        <end position="77"/>
    </location>
</feature>
<keyword evidence="1" id="KW-0472">Membrane</keyword>
<feature type="transmembrane region" description="Helical" evidence="1">
    <location>
        <begin position="97"/>
        <end position="118"/>
    </location>
</feature>
<keyword evidence="1" id="KW-1133">Transmembrane helix</keyword>
<organism evidence="2 3">
    <name type="scientific">Candidatus Gottesmanbacteria bacterium GW2011_GWB1_43_11</name>
    <dbReference type="NCBI Taxonomy" id="1618446"/>
    <lineage>
        <taxon>Bacteria</taxon>
        <taxon>Candidatus Gottesmaniibacteriota</taxon>
    </lineage>
</organism>